<evidence type="ECO:0000256" key="6">
    <source>
        <dbReference type="PROSITE-ProRule" id="PRU00723"/>
    </source>
</evidence>
<keyword evidence="2 7" id="KW-0560">Oxidoreductase</keyword>
<dbReference type="PROSITE" id="PS50088">
    <property type="entry name" value="ANK_REPEAT"/>
    <property type="match status" value="1"/>
</dbReference>
<dbReference type="HAMAP" id="MF_00394">
    <property type="entry name" value="NAD_Glyc3P_dehydrog"/>
    <property type="match status" value="1"/>
</dbReference>
<feature type="repeat" description="ANK" evidence="5">
    <location>
        <begin position="403"/>
        <end position="435"/>
    </location>
</feature>
<dbReference type="PANTHER" id="PTHR11728">
    <property type="entry name" value="GLYCEROL-3-PHOSPHATE DEHYDROGENASE"/>
    <property type="match status" value="1"/>
</dbReference>
<sequence>MSESRRSPQPPTIKNRVCILGAGNFGSCLADHLGDSEHDVLLWSRSERQVMYFNAHHKNSEYFKDHVFPPTIIAIGPELPSAEVIKRLDVLLFAIPTEALRATLTALRPRLDNESLPLLIFVNKGIEISTGALTLEIISDTCGAEVAKVATFISGPSFAKETSLSQVHAERASRLFHKPWFRCYTGNDPIGIELAGALKNVYAIATGMSDGLGFEDNTRAMLITRGLAEMTRIGSAYGASPLTFLSLAGVGDLFLTCSSPTSRNYTVGFRLGRGETLDEIMRTLGSVAEGVSTARALKKIIDELGVSAPIASGIYEVLYEGKDVKERAEWLMEHPAMMELELPERRADGPDVFFHPVSLLPSQTIYQSMVSPLWVASDEGDFAQVQFILKEASPIDIEIKDDAGATPLVQAVKNGHGHVVRLLLDAGADPSVSSSHGSLEQLTADATILELVNSAREKRAQAEQAVPTYVPPEGYSQEYVADPAKAYYAQPHGSYMYYPPYHPGAALLPDGTPAPYYPPPQLAPTAQSPDGAGGSNLPPPEIARLIPCRWAAPFHLRIVDLKLISYLFFFLLEDIFLPVVTGLRYPAPYDPMAQAPYGGYYAVTQSQYPPNGMTPVANPMSPSPTQSSAMPPNHVGGNSEVMSPTQPPFSPSGGPPPGPYGPPMSAVYPQPQQGHAPLQPIPGMPISQQPSIPSVQPNGVMYSPTSPVVQQSAMHRRDPSMVNHHNAVPPQMPAADGRGPTHAQANPPQQDAYMNRPSPRDGANHARRGSVRRLSGMGPSRKPPCAFFPSGRCRNGESCRFPHIMPDGDSGSGHFNPKFGPRGRAHPPPASEQLHEKMAALSTRSSFYLFLRTLDQHLLSPGAQPLGGPTAAQVLQAPPPTRKDSMKSVNPAHNGKNGDVSPEQSVAAEEDAPSKGMNGGPNGHHVNGINGINGSARSSAHDLKPLSFAAAATVAVTTPESAGTVSVSA</sequence>
<dbReference type="PROSITE" id="PS50297">
    <property type="entry name" value="ANK_REP_REGION"/>
    <property type="match status" value="1"/>
</dbReference>
<dbReference type="Gene3D" id="3.40.50.720">
    <property type="entry name" value="NAD(P)-binding Rossmann-like Domain"/>
    <property type="match status" value="1"/>
</dbReference>
<organism evidence="11 12">
    <name type="scientific">Phellinidium pouzarii</name>
    <dbReference type="NCBI Taxonomy" id="167371"/>
    <lineage>
        <taxon>Eukaryota</taxon>
        <taxon>Fungi</taxon>
        <taxon>Dikarya</taxon>
        <taxon>Basidiomycota</taxon>
        <taxon>Agaricomycotina</taxon>
        <taxon>Agaricomycetes</taxon>
        <taxon>Hymenochaetales</taxon>
        <taxon>Hymenochaetaceae</taxon>
        <taxon>Phellinidium</taxon>
    </lineage>
</organism>
<dbReference type="SMART" id="SM00356">
    <property type="entry name" value="ZnF_C3H1"/>
    <property type="match status" value="1"/>
</dbReference>
<dbReference type="PANTHER" id="PTHR11728:SF1">
    <property type="entry name" value="GLYCEROL-3-PHOSPHATE DEHYDROGENASE [NAD(+)] 2, CHLOROPLASTIC"/>
    <property type="match status" value="1"/>
</dbReference>
<dbReference type="GO" id="GO:0008270">
    <property type="term" value="F:zinc ion binding"/>
    <property type="evidence" value="ECO:0007669"/>
    <property type="project" value="UniProtKB-KW"/>
</dbReference>
<dbReference type="PROSITE" id="PS50103">
    <property type="entry name" value="ZF_C3H1"/>
    <property type="match status" value="1"/>
</dbReference>
<dbReference type="EMBL" id="SGPK01000201">
    <property type="protein sequence ID" value="THH06345.1"/>
    <property type="molecule type" value="Genomic_DNA"/>
</dbReference>
<feature type="region of interest" description="Disordered" evidence="9">
    <location>
        <begin position="731"/>
        <end position="789"/>
    </location>
</feature>
<dbReference type="EC" id="1.1.1.8" evidence="8"/>
<evidence type="ECO:0000256" key="5">
    <source>
        <dbReference type="PROSITE-ProRule" id="PRU00023"/>
    </source>
</evidence>
<dbReference type="InterPro" id="IPR008927">
    <property type="entry name" value="6-PGluconate_DH-like_C_sf"/>
</dbReference>
<feature type="region of interest" description="Disordered" evidence="9">
    <location>
        <begin position="618"/>
        <end position="660"/>
    </location>
</feature>
<gene>
    <name evidence="11" type="ORF">EW145_g4149</name>
</gene>
<evidence type="ECO:0000256" key="4">
    <source>
        <dbReference type="ARBA" id="ARBA00048683"/>
    </source>
</evidence>
<dbReference type="InterPro" id="IPR036291">
    <property type="entry name" value="NAD(P)-bd_dom_sf"/>
</dbReference>
<name>A0A4S4L4S0_9AGAM</name>
<evidence type="ECO:0000313" key="11">
    <source>
        <dbReference type="EMBL" id="THH06345.1"/>
    </source>
</evidence>
<comment type="similarity">
    <text evidence="1 7">Belongs to the NAD-dependent glycerol-3-phosphate dehydrogenase family.</text>
</comment>
<dbReference type="SUPFAM" id="SSF48179">
    <property type="entry name" value="6-phosphogluconate dehydrogenase C-terminal domain-like"/>
    <property type="match status" value="1"/>
</dbReference>
<dbReference type="InterPro" id="IPR002110">
    <property type="entry name" value="Ankyrin_rpt"/>
</dbReference>
<dbReference type="InterPro" id="IPR006168">
    <property type="entry name" value="G3P_DH_NAD-dep"/>
</dbReference>
<dbReference type="GO" id="GO:0141152">
    <property type="term" value="F:glycerol-3-phosphate dehydrogenase (NAD+) activity"/>
    <property type="evidence" value="ECO:0007669"/>
    <property type="project" value="UniProtKB-UniRule"/>
</dbReference>
<dbReference type="InterPro" id="IPR036770">
    <property type="entry name" value="Ankyrin_rpt-contain_sf"/>
</dbReference>
<dbReference type="GO" id="GO:0046168">
    <property type="term" value="P:glycerol-3-phosphate catabolic process"/>
    <property type="evidence" value="ECO:0007669"/>
    <property type="project" value="UniProtKB-UniRule"/>
</dbReference>
<dbReference type="InterPro" id="IPR000571">
    <property type="entry name" value="Znf_CCCH"/>
</dbReference>
<reference evidence="11 12" key="1">
    <citation type="submission" date="2019-02" db="EMBL/GenBank/DDBJ databases">
        <title>Genome sequencing of the rare red list fungi Phellinidium pouzarii.</title>
        <authorList>
            <person name="Buettner E."/>
            <person name="Kellner H."/>
        </authorList>
    </citation>
    <scope>NUCLEOTIDE SEQUENCE [LARGE SCALE GENOMIC DNA]</scope>
    <source>
        <strain evidence="11 12">DSM 108285</strain>
    </source>
</reference>
<feature type="domain" description="C3H1-type" evidence="10">
    <location>
        <begin position="779"/>
        <end position="806"/>
    </location>
</feature>
<dbReference type="Pfam" id="PF07479">
    <property type="entry name" value="NAD_Gly3P_dh_C"/>
    <property type="match status" value="1"/>
</dbReference>
<dbReference type="InterPro" id="IPR013328">
    <property type="entry name" value="6PGD_dom2"/>
</dbReference>
<dbReference type="Proteomes" id="UP000308199">
    <property type="component" value="Unassembled WGS sequence"/>
</dbReference>
<evidence type="ECO:0000256" key="7">
    <source>
        <dbReference type="RuleBase" id="RU000437"/>
    </source>
</evidence>
<dbReference type="GO" id="GO:0005975">
    <property type="term" value="P:carbohydrate metabolic process"/>
    <property type="evidence" value="ECO:0007669"/>
    <property type="project" value="InterPro"/>
</dbReference>
<dbReference type="InterPro" id="IPR006109">
    <property type="entry name" value="G3P_DH_NAD-dep_C"/>
</dbReference>
<dbReference type="GO" id="GO:0005829">
    <property type="term" value="C:cytosol"/>
    <property type="evidence" value="ECO:0007669"/>
    <property type="project" value="TreeGrafter"/>
</dbReference>
<protein>
    <recommendedName>
        <fullName evidence="8">Glycerol-3-phosphate dehydrogenase [NAD(+)]</fullName>
        <ecNumber evidence="8">1.1.1.8</ecNumber>
    </recommendedName>
</protein>
<evidence type="ECO:0000256" key="8">
    <source>
        <dbReference type="RuleBase" id="RU361243"/>
    </source>
</evidence>
<dbReference type="NCBIfam" id="NF000940">
    <property type="entry name" value="PRK00094.1-2"/>
    <property type="match status" value="1"/>
</dbReference>
<dbReference type="GO" id="GO:0010468">
    <property type="term" value="P:regulation of gene expression"/>
    <property type="evidence" value="ECO:0007669"/>
    <property type="project" value="UniProtKB-ARBA"/>
</dbReference>
<comment type="caution">
    <text evidence="11">The sequence shown here is derived from an EMBL/GenBank/DDBJ whole genome shotgun (WGS) entry which is preliminary data.</text>
</comment>
<dbReference type="PROSITE" id="PS00957">
    <property type="entry name" value="NAD_G3PDH"/>
    <property type="match status" value="1"/>
</dbReference>
<evidence type="ECO:0000256" key="2">
    <source>
        <dbReference type="ARBA" id="ARBA00023002"/>
    </source>
</evidence>
<feature type="region of interest" description="Disordered" evidence="9">
    <location>
        <begin position="517"/>
        <end position="538"/>
    </location>
</feature>
<dbReference type="PRINTS" id="PR00077">
    <property type="entry name" value="GPDHDRGNASE"/>
</dbReference>
<dbReference type="AlphaFoldDB" id="A0A4S4L4S0"/>
<feature type="region of interest" description="Disordered" evidence="9">
    <location>
        <begin position="804"/>
        <end position="832"/>
    </location>
</feature>
<keyword evidence="3 7" id="KW-0520">NAD</keyword>
<evidence type="ECO:0000259" key="10">
    <source>
        <dbReference type="PROSITE" id="PS50103"/>
    </source>
</evidence>
<feature type="zinc finger region" description="C3H1-type" evidence="6">
    <location>
        <begin position="779"/>
        <end position="806"/>
    </location>
</feature>
<keyword evidence="6" id="KW-0479">Metal-binding</keyword>
<comment type="catalytic activity">
    <reaction evidence="4 8">
        <text>sn-glycerol 3-phosphate + NAD(+) = dihydroxyacetone phosphate + NADH + H(+)</text>
        <dbReference type="Rhea" id="RHEA:11092"/>
        <dbReference type="ChEBI" id="CHEBI:15378"/>
        <dbReference type="ChEBI" id="CHEBI:57540"/>
        <dbReference type="ChEBI" id="CHEBI:57597"/>
        <dbReference type="ChEBI" id="CHEBI:57642"/>
        <dbReference type="ChEBI" id="CHEBI:57945"/>
        <dbReference type="EC" id="1.1.1.8"/>
    </reaction>
</comment>
<feature type="compositionally biased region" description="Pro residues" evidence="9">
    <location>
        <begin position="645"/>
        <end position="660"/>
    </location>
</feature>
<dbReference type="NCBIfam" id="NF000942">
    <property type="entry name" value="PRK00094.1-4"/>
    <property type="match status" value="1"/>
</dbReference>
<accession>A0A4S4L4S0</accession>
<dbReference type="InterPro" id="IPR011128">
    <property type="entry name" value="G3P_DH_NAD-dep_N"/>
</dbReference>
<proteinExistence type="inferred from homology"/>
<feature type="region of interest" description="Disordered" evidence="9">
    <location>
        <begin position="861"/>
        <end position="934"/>
    </location>
</feature>
<dbReference type="OrthoDB" id="10263760at2759"/>
<dbReference type="FunFam" id="1.10.1040.10:FF:000001">
    <property type="entry name" value="Glycerol-3-phosphate dehydrogenase [NAD(P)+]"/>
    <property type="match status" value="1"/>
</dbReference>
<evidence type="ECO:0000313" key="12">
    <source>
        <dbReference type="Proteomes" id="UP000308199"/>
    </source>
</evidence>
<dbReference type="Gene3D" id="1.10.1040.10">
    <property type="entry name" value="N-(1-d-carboxylethyl)-l-norvaline Dehydrogenase, domain 2"/>
    <property type="match status" value="1"/>
</dbReference>
<dbReference type="GO" id="GO:0051287">
    <property type="term" value="F:NAD binding"/>
    <property type="evidence" value="ECO:0007669"/>
    <property type="project" value="UniProtKB-UniRule"/>
</dbReference>
<dbReference type="SUPFAM" id="SSF48403">
    <property type="entry name" value="Ankyrin repeat"/>
    <property type="match status" value="1"/>
</dbReference>
<evidence type="ECO:0000256" key="1">
    <source>
        <dbReference type="ARBA" id="ARBA00011009"/>
    </source>
</evidence>
<dbReference type="Pfam" id="PF12796">
    <property type="entry name" value="Ank_2"/>
    <property type="match status" value="1"/>
</dbReference>
<keyword evidence="5" id="KW-0040">ANK repeat</keyword>
<keyword evidence="6" id="KW-0862">Zinc</keyword>
<dbReference type="SUPFAM" id="SSF51735">
    <property type="entry name" value="NAD(P)-binding Rossmann-fold domains"/>
    <property type="match status" value="1"/>
</dbReference>
<keyword evidence="6" id="KW-0863">Zinc-finger</keyword>
<evidence type="ECO:0000256" key="3">
    <source>
        <dbReference type="ARBA" id="ARBA00023027"/>
    </source>
</evidence>
<evidence type="ECO:0000256" key="9">
    <source>
        <dbReference type="SAM" id="MobiDB-lite"/>
    </source>
</evidence>
<keyword evidence="12" id="KW-1185">Reference proteome</keyword>
<dbReference type="Pfam" id="PF01210">
    <property type="entry name" value="NAD_Gly3P_dh_N"/>
    <property type="match status" value="1"/>
</dbReference>
<dbReference type="Gene3D" id="1.25.40.20">
    <property type="entry name" value="Ankyrin repeat-containing domain"/>
    <property type="match status" value="1"/>
</dbReference>
<dbReference type="SMART" id="SM00248">
    <property type="entry name" value="ANK"/>
    <property type="match status" value="2"/>
</dbReference>
<feature type="compositionally biased region" description="Low complexity" evidence="9">
    <location>
        <begin position="923"/>
        <end position="934"/>
    </location>
</feature>